<dbReference type="SUPFAM" id="SSF49503">
    <property type="entry name" value="Cupredoxins"/>
    <property type="match status" value="1"/>
</dbReference>
<dbReference type="RefSeq" id="WP_113033795.1">
    <property type="nucleotide sequence ID" value="NZ_QMFB01000016.1"/>
</dbReference>
<keyword evidence="2" id="KW-1185">Reference proteome</keyword>
<name>A0A329MGS8_9BACL</name>
<organism evidence="1 2">
    <name type="scientific">Paenibacillus contaminans</name>
    <dbReference type="NCBI Taxonomy" id="450362"/>
    <lineage>
        <taxon>Bacteria</taxon>
        <taxon>Bacillati</taxon>
        <taxon>Bacillota</taxon>
        <taxon>Bacilli</taxon>
        <taxon>Bacillales</taxon>
        <taxon>Paenibacillaceae</taxon>
        <taxon>Paenibacillus</taxon>
    </lineage>
</organism>
<dbReference type="AlphaFoldDB" id="A0A329MGS8"/>
<sequence>MYKWSMFGLVIIAVVVGLSGLFSEVNKHAKENASEEGAGKSLKLVATNFKFDQPEYKVAKGETLNVVFQSKEGIHEVEIKGLDVTLTKANSIKEVTFDKPGEYEIHCVLPCGTGHLDMISKLIVE</sequence>
<evidence type="ECO:0000313" key="2">
    <source>
        <dbReference type="Proteomes" id="UP000250369"/>
    </source>
</evidence>
<dbReference type="InterPro" id="IPR008972">
    <property type="entry name" value="Cupredoxin"/>
</dbReference>
<dbReference type="OrthoDB" id="279535at2"/>
<reference evidence="1 2" key="1">
    <citation type="journal article" date="2009" name="Int. J. Syst. Evol. Microbiol.">
        <title>Paenibacillus contaminans sp. nov., isolated from a contaminated laboratory plate.</title>
        <authorList>
            <person name="Chou J.H."/>
            <person name="Lee J.H."/>
            <person name="Lin M.C."/>
            <person name="Chang P.S."/>
            <person name="Arun A.B."/>
            <person name="Young C.C."/>
            <person name="Chen W.M."/>
        </authorList>
    </citation>
    <scope>NUCLEOTIDE SEQUENCE [LARGE SCALE GENOMIC DNA]</scope>
    <source>
        <strain evidence="1 2">CKOBP-6</strain>
    </source>
</reference>
<accession>A0A329MGS8</accession>
<dbReference type="EMBL" id="QMFB01000016">
    <property type="protein sequence ID" value="RAV18606.1"/>
    <property type="molecule type" value="Genomic_DNA"/>
</dbReference>
<comment type="caution">
    <text evidence="1">The sequence shown here is derived from an EMBL/GenBank/DDBJ whole genome shotgun (WGS) entry which is preliminary data.</text>
</comment>
<dbReference type="Proteomes" id="UP000250369">
    <property type="component" value="Unassembled WGS sequence"/>
</dbReference>
<dbReference type="Gene3D" id="2.60.40.420">
    <property type="entry name" value="Cupredoxins - blue copper proteins"/>
    <property type="match status" value="1"/>
</dbReference>
<evidence type="ECO:0008006" key="3">
    <source>
        <dbReference type="Google" id="ProtNLM"/>
    </source>
</evidence>
<protein>
    <recommendedName>
        <fullName evidence="3">Cytochrome C oxidase subunit II</fullName>
    </recommendedName>
</protein>
<evidence type="ECO:0000313" key="1">
    <source>
        <dbReference type="EMBL" id="RAV18606.1"/>
    </source>
</evidence>
<proteinExistence type="predicted"/>
<gene>
    <name evidence="1" type="ORF">DQG23_25220</name>
</gene>